<accession>R7RX29</accession>
<protein>
    <submittedName>
        <fullName evidence="1">Uncharacterized protein</fullName>
    </submittedName>
</protein>
<dbReference type="RefSeq" id="XP_007311539.1">
    <property type="nucleotide sequence ID" value="XM_007311477.1"/>
</dbReference>
<sequence length="78" mass="8981">MKRNADEDKHLKWGTWMDIVFRFIARYRPSQARAVRCSLPSAIPLLFLRNWTGPHVGRQGVMVGTWAQVSVGLRLRSS</sequence>
<name>R7RX29_STEHR</name>
<dbReference type="AlphaFoldDB" id="R7RX29"/>
<dbReference type="Proteomes" id="UP000053927">
    <property type="component" value="Unassembled WGS sequence"/>
</dbReference>
<dbReference type="EMBL" id="JH687405">
    <property type="protein sequence ID" value="EIM79410.1"/>
    <property type="molecule type" value="Genomic_DNA"/>
</dbReference>
<proteinExistence type="predicted"/>
<reference evidence="2" key="1">
    <citation type="journal article" date="2012" name="Science">
        <title>The Paleozoic origin of enzymatic lignin decomposition reconstructed from 31 fungal genomes.</title>
        <authorList>
            <person name="Floudas D."/>
            <person name="Binder M."/>
            <person name="Riley R."/>
            <person name="Barry K."/>
            <person name="Blanchette R.A."/>
            <person name="Henrissat B."/>
            <person name="Martinez A.T."/>
            <person name="Otillar R."/>
            <person name="Spatafora J.W."/>
            <person name="Yadav J.S."/>
            <person name="Aerts A."/>
            <person name="Benoit I."/>
            <person name="Boyd A."/>
            <person name="Carlson A."/>
            <person name="Copeland A."/>
            <person name="Coutinho P.M."/>
            <person name="de Vries R.P."/>
            <person name="Ferreira P."/>
            <person name="Findley K."/>
            <person name="Foster B."/>
            <person name="Gaskell J."/>
            <person name="Glotzer D."/>
            <person name="Gorecki P."/>
            <person name="Heitman J."/>
            <person name="Hesse C."/>
            <person name="Hori C."/>
            <person name="Igarashi K."/>
            <person name="Jurgens J.A."/>
            <person name="Kallen N."/>
            <person name="Kersten P."/>
            <person name="Kohler A."/>
            <person name="Kuees U."/>
            <person name="Kumar T.K.A."/>
            <person name="Kuo A."/>
            <person name="LaButti K."/>
            <person name="Larrondo L.F."/>
            <person name="Lindquist E."/>
            <person name="Ling A."/>
            <person name="Lombard V."/>
            <person name="Lucas S."/>
            <person name="Lundell T."/>
            <person name="Martin R."/>
            <person name="McLaughlin D.J."/>
            <person name="Morgenstern I."/>
            <person name="Morin E."/>
            <person name="Murat C."/>
            <person name="Nagy L.G."/>
            <person name="Nolan M."/>
            <person name="Ohm R.A."/>
            <person name="Patyshakuliyeva A."/>
            <person name="Rokas A."/>
            <person name="Ruiz-Duenas F.J."/>
            <person name="Sabat G."/>
            <person name="Salamov A."/>
            <person name="Samejima M."/>
            <person name="Schmutz J."/>
            <person name="Slot J.C."/>
            <person name="St John F."/>
            <person name="Stenlid J."/>
            <person name="Sun H."/>
            <person name="Sun S."/>
            <person name="Syed K."/>
            <person name="Tsang A."/>
            <person name="Wiebenga A."/>
            <person name="Young D."/>
            <person name="Pisabarro A."/>
            <person name="Eastwood D.C."/>
            <person name="Martin F."/>
            <person name="Cullen D."/>
            <person name="Grigoriev I.V."/>
            <person name="Hibbett D.S."/>
        </authorList>
    </citation>
    <scope>NUCLEOTIDE SEQUENCE [LARGE SCALE GENOMIC DNA]</scope>
    <source>
        <strain evidence="2">FP-91666</strain>
    </source>
</reference>
<dbReference type="KEGG" id="shs:STEHIDRAFT_173146"/>
<dbReference type="GeneID" id="18804221"/>
<organism evidence="1 2">
    <name type="scientific">Stereum hirsutum (strain FP-91666)</name>
    <name type="common">White-rot fungus</name>
    <dbReference type="NCBI Taxonomy" id="721885"/>
    <lineage>
        <taxon>Eukaryota</taxon>
        <taxon>Fungi</taxon>
        <taxon>Dikarya</taxon>
        <taxon>Basidiomycota</taxon>
        <taxon>Agaricomycotina</taxon>
        <taxon>Agaricomycetes</taxon>
        <taxon>Russulales</taxon>
        <taxon>Stereaceae</taxon>
        <taxon>Stereum</taxon>
    </lineage>
</organism>
<gene>
    <name evidence="1" type="ORF">STEHIDRAFT_173146</name>
</gene>
<evidence type="ECO:0000313" key="2">
    <source>
        <dbReference type="Proteomes" id="UP000053927"/>
    </source>
</evidence>
<evidence type="ECO:0000313" key="1">
    <source>
        <dbReference type="EMBL" id="EIM79410.1"/>
    </source>
</evidence>
<keyword evidence="2" id="KW-1185">Reference proteome</keyword>